<protein>
    <submittedName>
        <fullName evidence="1">Uncharacterized protein</fullName>
    </submittedName>
</protein>
<organism evidence="1 2">
    <name type="scientific">Actinoplanes italicus</name>
    <dbReference type="NCBI Taxonomy" id="113567"/>
    <lineage>
        <taxon>Bacteria</taxon>
        <taxon>Bacillati</taxon>
        <taxon>Actinomycetota</taxon>
        <taxon>Actinomycetes</taxon>
        <taxon>Micromonosporales</taxon>
        <taxon>Micromonosporaceae</taxon>
        <taxon>Actinoplanes</taxon>
    </lineage>
</organism>
<sequence length="54" mass="5944">MSITVENRWITVDYRLAPIMDWTTGEQAPAQPGERLHYPVASEDLTAALSKAAA</sequence>
<accession>A0A2T0JP35</accession>
<comment type="caution">
    <text evidence="1">The sequence shown here is derived from an EMBL/GenBank/DDBJ whole genome shotgun (WGS) entry which is preliminary data.</text>
</comment>
<reference evidence="1 2" key="1">
    <citation type="submission" date="2018-03" db="EMBL/GenBank/DDBJ databases">
        <title>Genomic Encyclopedia of Archaeal and Bacterial Type Strains, Phase II (KMG-II): from individual species to whole genera.</title>
        <authorList>
            <person name="Goeker M."/>
        </authorList>
    </citation>
    <scope>NUCLEOTIDE SEQUENCE [LARGE SCALE GENOMIC DNA]</scope>
    <source>
        <strain evidence="1 2">DSM 43146</strain>
    </source>
</reference>
<dbReference type="RefSeq" id="WP_170154279.1">
    <property type="nucleotide sequence ID" value="NZ_BOMO01000143.1"/>
</dbReference>
<dbReference type="EMBL" id="PVMZ01000037">
    <property type="protein sequence ID" value="PRX09172.1"/>
    <property type="molecule type" value="Genomic_DNA"/>
</dbReference>
<proteinExistence type="predicted"/>
<evidence type="ECO:0000313" key="2">
    <source>
        <dbReference type="Proteomes" id="UP000239415"/>
    </source>
</evidence>
<keyword evidence="2" id="KW-1185">Reference proteome</keyword>
<dbReference type="AlphaFoldDB" id="A0A2T0JP35"/>
<dbReference type="Proteomes" id="UP000239415">
    <property type="component" value="Unassembled WGS sequence"/>
</dbReference>
<evidence type="ECO:0000313" key="1">
    <source>
        <dbReference type="EMBL" id="PRX09172.1"/>
    </source>
</evidence>
<name>A0A2T0JP35_9ACTN</name>
<gene>
    <name evidence="1" type="ORF">CLV67_13737</name>
</gene>